<dbReference type="InterPro" id="IPR058625">
    <property type="entry name" value="MdtA-like_BSH"/>
</dbReference>
<proteinExistence type="inferred from homology"/>
<dbReference type="FunFam" id="2.40.420.20:FF:000001">
    <property type="entry name" value="Efflux RND transporter periplasmic adaptor subunit"/>
    <property type="match status" value="1"/>
</dbReference>
<evidence type="ECO:0000259" key="5">
    <source>
        <dbReference type="Pfam" id="PF25917"/>
    </source>
</evidence>
<dbReference type="InterPro" id="IPR006143">
    <property type="entry name" value="RND_pump_MFP"/>
</dbReference>
<dbReference type="InterPro" id="IPR058627">
    <property type="entry name" value="MdtA-like_C"/>
</dbReference>
<gene>
    <name evidence="8" type="primary">acrE</name>
    <name evidence="8" type="ORF">K05K4_10910</name>
</gene>
<dbReference type="Gene3D" id="2.40.30.170">
    <property type="match status" value="1"/>
</dbReference>
<evidence type="ECO:0000256" key="3">
    <source>
        <dbReference type="SAM" id="Coils"/>
    </source>
</evidence>
<reference evidence="8" key="1">
    <citation type="submission" date="2016-10" db="EMBL/GenBank/DDBJ databases">
        <title>The High Quality Genome of Vibrio alginolyticus K01M1.</title>
        <authorList>
            <person name="Wendling C."/>
            <person name="Chibani C.M."/>
            <person name="Hertel R."/>
            <person name="Sproer C."/>
            <person name="Bunk B."/>
            <person name="Overmann J."/>
            <person name="Roth O."/>
            <person name="Liesegang H."/>
        </authorList>
    </citation>
    <scope>NUCLEOTIDE SEQUENCE</scope>
    <source>
        <strain evidence="8">K05K4</strain>
    </source>
</reference>
<dbReference type="EMBL" id="CP017902">
    <property type="protein sequence ID" value="ARP17929.1"/>
    <property type="molecule type" value="Genomic_DNA"/>
</dbReference>
<feature type="domain" description="Multidrug resistance protein MdtA-like barrel-sandwich hybrid" evidence="5">
    <location>
        <begin position="73"/>
        <end position="215"/>
    </location>
</feature>
<dbReference type="PROSITE" id="PS51257">
    <property type="entry name" value="PROKAR_LIPOPROTEIN"/>
    <property type="match status" value="1"/>
</dbReference>
<feature type="coiled-coil region" evidence="3">
    <location>
        <begin position="144"/>
        <end position="171"/>
    </location>
</feature>
<evidence type="ECO:0000259" key="6">
    <source>
        <dbReference type="Pfam" id="PF25944"/>
    </source>
</evidence>
<feature type="domain" description="Multidrug resistance protein MdtA-like C-terminal permuted SH3" evidence="7">
    <location>
        <begin position="311"/>
        <end position="373"/>
    </location>
</feature>
<sequence length="388" mass="41414">MSVDKREKFMRRKTTLSLLIASSLFVVGCQPSEEGSSQGGGPAPATEVEVLTVLPTRQALTVELPGRSRAFKEAEVRPQVTGIISERNFVEGGLVEQGQSLYQIDDSSFQADLLSAEAELIRAQAAAESTYATVKRYRTLITKKSISQQDLDEAEAAYKEAKAQVLVAKAKINTAKINLDYTQVKAPISGVIGKSSVTAGALVTANQAAKLATIQQLDPINVDIVQSSAQLLRLKASLSQGHMQEDDSAQVTLMLEDGSTYEHKGTMKFTEVNVNESTGSVTLRAEFPNPDGLLLPGMFVRATVITGVDPDAILIPQNTVSRDATGKATVMTVNGENKVEAKPVKTAEAINSQWRIIDGLNAGDKVITAGLQKVGPGSSVTIQNGEQE</sequence>
<dbReference type="Pfam" id="PF25876">
    <property type="entry name" value="HH_MFP_RND"/>
    <property type="match status" value="1"/>
</dbReference>
<feature type="domain" description="Multidrug resistance protein MdtA-like alpha-helical hairpin" evidence="4">
    <location>
        <begin position="113"/>
        <end position="182"/>
    </location>
</feature>
<organism evidence="8">
    <name type="scientific">Vibrio alginolyticus</name>
    <dbReference type="NCBI Taxonomy" id="663"/>
    <lineage>
        <taxon>Bacteria</taxon>
        <taxon>Pseudomonadati</taxon>
        <taxon>Pseudomonadota</taxon>
        <taxon>Gammaproteobacteria</taxon>
        <taxon>Vibrionales</taxon>
        <taxon>Vibrionaceae</taxon>
        <taxon>Vibrio</taxon>
    </lineage>
</organism>
<evidence type="ECO:0000256" key="2">
    <source>
        <dbReference type="ARBA" id="ARBA00009477"/>
    </source>
</evidence>
<dbReference type="Gene3D" id="2.40.420.20">
    <property type="match status" value="1"/>
</dbReference>
<dbReference type="AlphaFoldDB" id="A0A1W6TPZ0"/>
<feature type="domain" description="Multidrug resistance protein MdtA-like beta-barrel" evidence="6">
    <location>
        <begin position="219"/>
        <end position="304"/>
    </location>
</feature>
<dbReference type="Pfam" id="PF25917">
    <property type="entry name" value="BSH_RND"/>
    <property type="match status" value="1"/>
</dbReference>
<dbReference type="Pfam" id="PF25967">
    <property type="entry name" value="RND-MFP_C"/>
    <property type="match status" value="1"/>
</dbReference>
<dbReference type="InterPro" id="IPR058624">
    <property type="entry name" value="MdtA-like_HH"/>
</dbReference>
<dbReference type="Gene3D" id="2.40.50.100">
    <property type="match status" value="1"/>
</dbReference>
<dbReference type="Pfam" id="PF25944">
    <property type="entry name" value="Beta-barrel_RND"/>
    <property type="match status" value="1"/>
</dbReference>
<dbReference type="Gene3D" id="1.10.287.470">
    <property type="entry name" value="Helix hairpin bin"/>
    <property type="match status" value="1"/>
</dbReference>
<accession>A0A1W6TPZ0</accession>
<evidence type="ECO:0000259" key="4">
    <source>
        <dbReference type="Pfam" id="PF25876"/>
    </source>
</evidence>
<evidence type="ECO:0000313" key="8">
    <source>
        <dbReference type="EMBL" id="ARP17929.1"/>
    </source>
</evidence>
<dbReference type="PANTHER" id="PTHR30158">
    <property type="entry name" value="ACRA/E-RELATED COMPONENT OF DRUG EFFLUX TRANSPORTER"/>
    <property type="match status" value="1"/>
</dbReference>
<dbReference type="GO" id="GO:0022857">
    <property type="term" value="F:transmembrane transporter activity"/>
    <property type="evidence" value="ECO:0007669"/>
    <property type="project" value="InterPro"/>
</dbReference>
<keyword evidence="3" id="KW-0175">Coiled coil</keyword>
<dbReference type="PANTHER" id="PTHR30158:SF3">
    <property type="entry name" value="MULTIDRUG EFFLUX PUMP SUBUNIT ACRA-RELATED"/>
    <property type="match status" value="1"/>
</dbReference>
<comment type="similarity">
    <text evidence="2">Belongs to the membrane fusion protein (MFP) (TC 8.A.1) family.</text>
</comment>
<dbReference type="GO" id="GO:0046677">
    <property type="term" value="P:response to antibiotic"/>
    <property type="evidence" value="ECO:0007669"/>
    <property type="project" value="TreeGrafter"/>
</dbReference>
<dbReference type="SUPFAM" id="SSF111369">
    <property type="entry name" value="HlyD-like secretion proteins"/>
    <property type="match status" value="1"/>
</dbReference>
<dbReference type="NCBIfam" id="TIGR01730">
    <property type="entry name" value="RND_mfp"/>
    <property type="match status" value="1"/>
</dbReference>
<protein>
    <submittedName>
        <fullName evidence="8">Multidrug export protein AcrE</fullName>
    </submittedName>
</protein>
<dbReference type="InterPro" id="IPR058626">
    <property type="entry name" value="MdtA-like_b-barrel"/>
</dbReference>
<comment type="subcellular location">
    <subcellularLocation>
        <location evidence="1">Cell inner membrane</location>
        <topology evidence="1">Lipid-anchor</topology>
    </subcellularLocation>
</comment>
<dbReference type="GO" id="GO:0005886">
    <property type="term" value="C:plasma membrane"/>
    <property type="evidence" value="ECO:0007669"/>
    <property type="project" value="UniProtKB-SubCell"/>
</dbReference>
<evidence type="ECO:0000259" key="7">
    <source>
        <dbReference type="Pfam" id="PF25967"/>
    </source>
</evidence>
<evidence type="ECO:0000256" key="1">
    <source>
        <dbReference type="ARBA" id="ARBA00004519"/>
    </source>
</evidence>
<name>A0A1W6TPZ0_VIBAL</name>